<keyword evidence="3" id="KW-1185">Reference proteome</keyword>
<reference evidence="2" key="1">
    <citation type="journal article" date="2021" name="Genome Biol. Evol.">
        <title>A High-Quality Reference Genome for a Parasitic Bivalve with Doubly Uniparental Inheritance (Bivalvia: Unionida).</title>
        <authorList>
            <person name="Smith C.H."/>
        </authorList>
    </citation>
    <scope>NUCLEOTIDE SEQUENCE</scope>
    <source>
        <strain evidence="2">CHS0354</strain>
    </source>
</reference>
<evidence type="ECO:0000256" key="1">
    <source>
        <dbReference type="SAM" id="MobiDB-lite"/>
    </source>
</evidence>
<dbReference type="EMBL" id="JAEAOA010001501">
    <property type="protein sequence ID" value="KAK3580830.1"/>
    <property type="molecule type" value="Genomic_DNA"/>
</dbReference>
<accession>A0AAE0VL87</accession>
<protein>
    <submittedName>
        <fullName evidence="2">Uncharacterized protein</fullName>
    </submittedName>
</protein>
<feature type="compositionally biased region" description="Polar residues" evidence="1">
    <location>
        <begin position="28"/>
        <end position="38"/>
    </location>
</feature>
<evidence type="ECO:0000313" key="3">
    <source>
        <dbReference type="Proteomes" id="UP001195483"/>
    </source>
</evidence>
<proteinExistence type="predicted"/>
<dbReference type="Proteomes" id="UP001195483">
    <property type="component" value="Unassembled WGS sequence"/>
</dbReference>
<evidence type="ECO:0000313" key="2">
    <source>
        <dbReference type="EMBL" id="KAK3580830.1"/>
    </source>
</evidence>
<reference evidence="2" key="3">
    <citation type="submission" date="2023-05" db="EMBL/GenBank/DDBJ databases">
        <authorList>
            <person name="Smith C.H."/>
        </authorList>
    </citation>
    <scope>NUCLEOTIDE SEQUENCE</scope>
    <source>
        <strain evidence="2">CHS0354</strain>
        <tissue evidence="2">Mantle</tissue>
    </source>
</reference>
<name>A0AAE0VL87_9BIVA</name>
<reference evidence="2" key="2">
    <citation type="journal article" date="2021" name="Genome Biol. Evol.">
        <title>Developing a high-quality reference genome for a parasitic bivalve with doubly uniparental inheritance (Bivalvia: Unionida).</title>
        <authorList>
            <person name="Smith C.H."/>
        </authorList>
    </citation>
    <scope>NUCLEOTIDE SEQUENCE</scope>
    <source>
        <strain evidence="2">CHS0354</strain>
        <tissue evidence="2">Mantle</tissue>
    </source>
</reference>
<organism evidence="2 3">
    <name type="scientific">Potamilus streckersoni</name>
    <dbReference type="NCBI Taxonomy" id="2493646"/>
    <lineage>
        <taxon>Eukaryota</taxon>
        <taxon>Metazoa</taxon>
        <taxon>Spiralia</taxon>
        <taxon>Lophotrochozoa</taxon>
        <taxon>Mollusca</taxon>
        <taxon>Bivalvia</taxon>
        <taxon>Autobranchia</taxon>
        <taxon>Heteroconchia</taxon>
        <taxon>Palaeoheterodonta</taxon>
        <taxon>Unionida</taxon>
        <taxon>Unionoidea</taxon>
        <taxon>Unionidae</taxon>
        <taxon>Ambleminae</taxon>
        <taxon>Lampsilini</taxon>
        <taxon>Potamilus</taxon>
    </lineage>
</organism>
<comment type="caution">
    <text evidence="2">The sequence shown here is derived from an EMBL/GenBank/DDBJ whole genome shotgun (WGS) entry which is preliminary data.</text>
</comment>
<feature type="region of interest" description="Disordered" evidence="1">
    <location>
        <begin position="1"/>
        <end position="38"/>
    </location>
</feature>
<dbReference type="AlphaFoldDB" id="A0AAE0VL87"/>
<gene>
    <name evidence="2" type="ORF">CHS0354_025175</name>
</gene>
<sequence>MRKGEMPYLHIKKQTTNETQNKEDQKTQSDNGEVSTPNLDWNKFLSPFKIQSHYSINNKNLDEKILVKNTIIPSLRGGGRNRGRNINLLRQFEESGEKWSKYPDLNLKYH</sequence>